<accession>A0A9W8RRD0</accession>
<gene>
    <name evidence="8" type="ORF">NW762_011973</name>
</gene>
<dbReference type="EMBL" id="JAOQAZ010000031">
    <property type="protein sequence ID" value="KAJ4250160.1"/>
    <property type="molecule type" value="Genomic_DNA"/>
</dbReference>
<keyword evidence="5" id="KW-0378">Hydrolase</keyword>
<dbReference type="PRINTS" id="PR00738">
    <property type="entry name" value="GLHYDRLASE20"/>
</dbReference>
<dbReference type="SUPFAM" id="SSF51445">
    <property type="entry name" value="(Trans)glycosidases"/>
    <property type="match status" value="1"/>
</dbReference>
<protein>
    <recommendedName>
        <fullName evidence="3">beta-N-acetylhexosaminidase</fullName>
        <ecNumber evidence="3">3.2.1.52</ecNumber>
    </recommendedName>
</protein>
<dbReference type="Gene3D" id="3.20.20.80">
    <property type="entry name" value="Glycosidases"/>
    <property type="match status" value="1"/>
</dbReference>
<comment type="caution">
    <text evidence="8">The sequence shown here is derived from an EMBL/GenBank/DDBJ whole genome shotgun (WGS) entry which is preliminary data.</text>
</comment>
<dbReference type="GO" id="GO:0030203">
    <property type="term" value="P:glycosaminoglycan metabolic process"/>
    <property type="evidence" value="ECO:0007669"/>
    <property type="project" value="TreeGrafter"/>
</dbReference>
<dbReference type="OrthoDB" id="428480at2759"/>
<sequence length="303" mass="35011">MGSDLYPHRGFMLDTGRKFFPVKAILGLLTVLHQYNFNVFHWHIYDAESFPLHWPADGGLTNASMKHSHTSTYYTLADIQSVVTHGQRLGILVYPETDMPGHSDIWGLWKRGLVVGKPDLKNPKAQLDIRQHRQQTYEHISNLVSTVDESFRSPLHHFGGDEVAYMWETEDDNQLFESFLYWLKCLCPGKSLILWDDPLTDEEKCINLSKDWIIQTWHNGVTQDVLDKGHRVIVSESDTFYIGNADSKKISSFKFPDDPKIMGFELVWFTSEGDDPNDFHQSWVMDPIKAASRIRRNTKKPKV</sequence>
<evidence type="ECO:0000256" key="2">
    <source>
        <dbReference type="ARBA" id="ARBA00006285"/>
    </source>
</evidence>
<evidence type="ECO:0000256" key="6">
    <source>
        <dbReference type="PIRSR" id="PIRSR625705-1"/>
    </source>
</evidence>
<keyword evidence="9" id="KW-1185">Reference proteome</keyword>
<keyword evidence="4" id="KW-0732">Signal</keyword>
<dbReference type="Pfam" id="PF00728">
    <property type="entry name" value="Glyco_hydro_20"/>
    <property type="match status" value="1"/>
</dbReference>
<dbReference type="EC" id="3.2.1.52" evidence="3"/>
<dbReference type="GO" id="GO:0016020">
    <property type="term" value="C:membrane"/>
    <property type="evidence" value="ECO:0007669"/>
    <property type="project" value="TreeGrafter"/>
</dbReference>
<evidence type="ECO:0000256" key="3">
    <source>
        <dbReference type="ARBA" id="ARBA00012663"/>
    </source>
</evidence>
<evidence type="ECO:0000256" key="1">
    <source>
        <dbReference type="ARBA" id="ARBA00001231"/>
    </source>
</evidence>
<feature type="active site" description="Proton donor" evidence="6">
    <location>
        <position position="162"/>
    </location>
</feature>
<dbReference type="GO" id="GO:0005975">
    <property type="term" value="P:carbohydrate metabolic process"/>
    <property type="evidence" value="ECO:0007669"/>
    <property type="project" value="InterPro"/>
</dbReference>
<dbReference type="PANTHER" id="PTHR22600">
    <property type="entry name" value="BETA-HEXOSAMINIDASE"/>
    <property type="match status" value="1"/>
</dbReference>
<proteinExistence type="inferred from homology"/>
<reference evidence="8" key="1">
    <citation type="submission" date="2022-09" db="EMBL/GenBank/DDBJ databases">
        <title>Fusarium specimens isolated from Avocado Roots.</title>
        <authorList>
            <person name="Stajich J."/>
            <person name="Roper C."/>
            <person name="Heimlech-Rivalta G."/>
        </authorList>
    </citation>
    <scope>NUCLEOTIDE SEQUENCE</scope>
    <source>
        <strain evidence="8">CF00136</strain>
    </source>
</reference>
<dbReference type="InterPro" id="IPR015883">
    <property type="entry name" value="Glyco_hydro_20_cat"/>
</dbReference>
<evidence type="ECO:0000313" key="8">
    <source>
        <dbReference type="EMBL" id="KAJ4250160.1"/>
    </source>
</evidence>
<feature type="domain" description="Glycoside hydrolase family 20 catalytic" evidence="7">
    <location>
        <begin position="6"/>
        <end position="248"/>
    </location>
</feature>
<dbReference type="Proteomes" id="UP001152049">
    <property type="component" value="Unassembled WGS sequence"/>
</dbReference>
<dbReference type="InterPro" id="IPR025705">
    <property type="entry name" value="Beta_hexosaminidase_sua/sub"/>
</dbReference>
<name>A0A9W8RRD0_9HYPO</name>
<comment type="similarity">
    <text evidence="2">Belongs to the glycosyl hydrolase 20 family.</text>
</comment>
<evidence type="ECO:0000313" key="9">
    <source>
        <dbReference type="Proteomes" id="UP001152049"/>
    </source>
</evidence>
<dbReference type="AlphaFoldDB" id="A0A9W8RRD0"/>
<evidence type="ECO:0000256" key="4">
    <source>
        <dbReference type="ARBA" id="ARBA00022729"/>
    </source>
</evidence>
<dbReference type="GO" id="GO:0004563">
    <property type="term" value="F:beta-N-acetylhexosaminidase activity"/>
    <property type="evidence" value="ECO:0007669"/>
    <property type="project" value="UniProtKB-EC"/>
</dbReference>
<dbReference type="InterPro" id="IPR017853">
    <property type="entry name" value="GH"/>
</dbReference>
<comment type="catalytic activity">
    <reaction evidence="1">
        <text>Hydrolysis of terminal non-reducing N-acetyl-D-hexosamine residues in N-acetyl-beta-D-hexosaminides.</text>
        <dbReference type="EC" id="3.2.1.52"/>
    </reaction>
</comment>
<evidence type="ECO:0000256" key="5">
    <source>
        <dbReference type="ARBA" id="ARBA00022801"/>
    </source>
</evidence>
<dbReference type="PANTHER" id="PTHR22600:SF26">
    <property type="entry name" value="BETA-N-ACETYLHEXOSAMINIDASE"/>
    <property type="match status" value="1"/>
</dbReference>
<organism evidence="8 9">
    <name type="scientific">Fusarium torreyae</name>
    <dbReference type="NCBI Taxonomy" id="1237075"/>
    <lineage>
        <taxon>Eukaryota</taxon>
        <taxon>Fungi</taxon>
        <taxon>Dikarya</taxon>
        <taxon>Ascomycota</taxon>
        <taxon>Pezizomycotina</taxon>
        <taxon>Sordariomycetes</taxon>
        <taxon>Hypocreomycetidae</taxon>
        <taxon>Hypocreales</taxon>
        <taxon>Nectriaceae</taxon>
        <taxon>Fusarium</taxon>
    </lineage>
</organism>
<evidence type="ECO:0000259" key="7">
    <source>
        <dbReference type="Pfam" id="PF00728"/>
    </source>
</evidence>